<evidence type="ECO:0000313" key="1">
    <source>
        <dbReference type="EMBL" id="MBM7716095.1"/>
    </source>
</evidence>
<protein>
    <recommendedName>
        <fullName evidence="3">YheC/YheD family protein</fullName>
    </recommendedName>
</protein>
<dbReference type="InterPro" id="IPR026838">
    <property type="entry name" value="YheC/D"/>
</dbReference>
<dbReference type="Proteomes" id="UP000823485">
    <property type="component" value="Unassembled WGS sequence"/>
</dbReference>
<proteinExistence type="predicted"/>
<dbReference type="Gene3D" id="3.30.470.20">
    <property type="entry name" value="ATP-grasp fold, B domain"/>
    <property type="match status" value="1"/>
</dbReference>
<dbReference type="RefSeq" id="WP_205179771.1">
    <property type="nucleotide sequence ID" value="NZ_JAFBFH010000022.1"/>
</dbReference>
<evidence type="ECO:0008006" key="3">
    <source>
        <dbReference type="Google" id="ProtNLM"/>
    </source>
</evidence>
<comment type="caution">
    <text evidence="1">The sequence shown here is derived from an EMBL/GenBank/DDBJ whole genome shotgun (WGS) entry which is preliminary data.</text>
</comment>
<organism evidence="1 2">
    <name type="scientific">Siminovitchia thermophila</name>
    <dbReference type="NCBI Taxonomy" id="1245522"/>
    <lineage>
        <taxon>Bacteria</taxon>
        <taxon>Bacillati</taxon>
        <taxon>Bacillota</taxon>
        <taxon>Bacilli</taxon>
        <taxon>Bacillales</taxon>
        <taxon>Bacillaceae</taxon>
        <taxon>Siminovitchia</taxon>
    </lineage>
</organism>
<sequence length="279" mass="32376">MKPKLDPVRGFFNKWEMYKIVKEKPAPYFRIPHTDVFSRQSFEQFISEYECIFIKSVFTFGGEKISKITKENGQLVWKLQGHPGKGFDQIEPLFAELSAVYNDELCIVQEGAPLLMYKDRPIDIRAHLQRDLDEKWVYAGDLVRVGGPESIVSNFESNGTVEPTKKVLSTLFKSEERAAQIMENVAKSAMHICHLLDEHDIFMEAGIDFGVDDKGELWLIEVNTNDSQGAPDRALFKRLPDQTYYNDIMTRLTRVNEQLVKDLFTYFEEYVKKNKNERV</sequence>
<accession>A0ABS2R8X0</accession>
<dbReference type="EMBL" id="JAFBFH010000022">
    <property type="protein sequence ID" value="MBM7716095.1"/>
    <property type="molecule type" value="Genomic_DNA"/>
</dbReference>
<gene>
    <name evidence="1" type="ORF">JOC94_003106</name>
</gene>
<evidence type="ECO:0000313" key="2">
    <source>
        <dbReference type="Proteomes" id="UP000823485"/>
    </source>
</evidence>
<dbReference type="Pfam" id="PF14398">
    <property type="entry name" value="ATPgrasp_YheCD"/>
    <property type="match status" value="1"/>
</dbReference>
<reference evidence="1 2" key="1">
    <citation type="submission" date="2021-01" db="EMBL/GenBank/DDBJ databases">
        <title>Genomic Encyclopedia of Type Strains, Phase IV (KMG-IV): sequencing the most valuable type-strain genomes for metagenomic binning, comparative biology and taxonomic classification.</title>
        <authorList>
            <person name="Goeker M."/>
        </authorList>
    </citation>
    <scope>NUCLEOTIDE SEQUENCE [LARGE SCALE GENOMIC DNA]</scope>
    <source>
        <strain evidence="1 2">DSM 105453</strain>
    </source>
</reference>
<dbReference type="SUPFAM" id="SSF56059">
    <property type="entry name" value="Glutathione synthetase ATP-binding domain-like"/>
    <property type="match status" value="1"/>
</dbReference>
<name>A0ABS2R8X0_9BACI</name>
<keyword evidence="2" id="KW-1185">Reference proteome</keyword>